<reference evidence="12 13" key="1">
    <citation type="submission" date="2019-02" db="EMBL/GenBank/DDBJ databases">
        <title>Genome sequencing of the rare red list fungi Hericium alpestre (H. flagellum).</title>
        <authorList>
            <person name="Buettner E."/>
            <person name="Kellner H."/>
        </authorList>
    </citation>
    <scope>NUCLEOTIDE SEQUENCE [LARGE SCALE GENOMIC DNA]</scope>
    <source>
        <strain evidence="12 13">DSM 108284</strain>
    </source>
</reference>
<feature type="transmembrane region" description="Helical" evidence="10">
    <location>
        <begin position="341"/>
        <end position="359"/>
    </location>
</feature>
<evidence type="ECO:0000313" key="13">
    <source>
        <dbReference type="Proteomes" id="UP000298061"/>
    </source>
</evidence>
<keyword evidence="7 10" id="KW-1133">Transmembrane helix</keyword>
<dbReference type="Proteomes" id="UP000298061">
    <property type="component" value="Unassembled WGS sequence"/>
</dbReference>
<evidence type="ECO:0000256" key="9">
    <source>
        <dbReference type="SAM" id="MobiDB-lite"/>
    </source>
</evidence>
<evidence type="ECO:0000256" key="11">
    <source>
        <dbReference type="SAM" id="SignalP"/>
    </source>
</evidence>
<dbReference type="GO" id="GO:0016020">
    <property type="term" value="C:membrane"/>
    <property type="evidence" value="ECO:0007669"/>
    <property type="project" value="UniProtKB-SubCell"/>
</dbReference>
<dbReference type="UniPathway" id="UPA00196"/>
<keyword evidence="13" id="KW-1185">Reference proteome</keyword>
<evidence type="ECO:0000256" key="2">
    <source>
        <dbReference type="ARBA" id="ARBA00004687"/>
    </source>
</evidence>
<keyword evidence="6 10" id="KW-0812">Transmembrane</keyword>
<evidence type="ECO:0000256" key="5">
    <source>
        <dbReference type="ARBA" id="ARBA00022502"/>
    </source>
</evidence>
<evidence type="ECO:0000256" key="10">
    <source>
        <dbReference type="SAM" id="Phobius"/>
    </source>
</evidence>
<sequence length="395" mass="43466">MLMTILAILAVDFPVFPRSLAKCETFGVSLMDLGVGSFVFSQGVVSAIPILKDPKYLMSPYIPKFIRTVRKCMPILALGLVRVLLVKGTEYPEHVTEYGVHWNFFLTLALIPVLQVLLHPLIMKLPISLIGVLLALAQQIILSAGLQEFVINAPRTTLISANKEGIVSLPGYLAIHLLGLSTGTYLLPPTPSYFRRRQKAESRAKRRDSNAAVSEKEDRKSNAAAPLHREDDKTAIELFSYAFIWWTLLGACMLFDIGGGVSRRIVNLPYVVWVAAFNVSFLLGYLALDLAFFPSPLSHSVYSPTSKLKVHAEANANFLPQALQANAPTAPPLLEAINRNGLVIFLLSNVATGLVNLSMETMYASTGTSMVVLALYAMGVCGFAWAVRERRLWKM</sequence>
<evidence type="ECO:0000256" key="4">
    <source>
        <dbReference type="ARBA" id="ARBA00014495"/>
    </source>
</evidence>
<feature type="transmembrane region" description="Helical" evidence="10">
    <location>
        <begin position="365"/>
        <end position="387"/>
    </location>
</feature>
<dbReference type="AlphaFoldDB" id="A0A4Y9ZYS8"/>
<name>A0A4Y9ZYS8_9AGAM</name>
<feature type="transmembrane region" description="Helical" evidence="10">
    <location>
        <begin position="238"/>
        <end position="258"/>
    </location>
</feature>
<feature type="transmembrane region" description="Helical" evidence="10">
    <location>
        <begin position="270"/>
        <end position="293"/>
    </location>
</feature>
<dbReference type="GO" id="GO:0005783">
    <property type="term" value="C:endoplasmic reticulum"/>
    <property type="evidence" value="ECO:0007669"/>
    <property type="project" value="TreeGrafter"/>
</dbReference>
<evidence type="ECO:0000256" key="1">
    <source>
        <dbReference type="ARBA" id="ARBA00004141"/>
    </source>
</evidence>
<dbReference type="GO" id="GO:0072659">
    <property type="term" value="P:protein localization to plasma membrane"/>
    <property type="evidence" value="ECO:0007669"/>
    <property type="project" value="TreeGrafter"/>
</dbReference>
<dbReference type="EMBL" id="SFCI01000409">
    <property type="protein sequence ID" value="TFY79982.1"/>
    <property type="molecule type" value="Genomic_DNA"/>
</dbReference>
<dbReference type="GO" id="GO:0032216">
    <property type="term" value="F:glucosaminyl-phosphatidylinositol O-acyltransferase activity"/>
    <property type="evidence" value="ECO:0007669"/>
    <property type="project" value="TreeGrafter"/>
</dbReference>
<dbReference type="InterPro" id="IPR009447">
    <property type="entry name" value="PIGW/GWT1"/>
</dbReference>
<comment type="subcellular location">
    <subcellularLocation>
        <location evidence="1">Membrane</location>
        <topology evidence="1">Multi-pass membrane protein</topology>
    </subcellularLocation>
</comment>
<comment type="caution">
    <text evidence="12">The sequence shown here is derived from an EMBL/GenBank/DDBJ whole genome shotgun (WGS) entry which is preliminary data.</text>
</comment>
<feature type="signal peptide" evidence="11">
    <location>
        <begin position="1"/>
        <end position="21"/>
    </location>
</feature>
<dbReference type="GO" id="GO:0006506">
    <property type="term" value="P:GPI anchor biosynthetic process"/>
    <property type="evidence" value="ECO:0007669"/>
    <property type="project" value="UniProtKB-UniPathway"/>
</dbReference>
<keyword evidence="11" id="KW-0732">Signal</keyword>
<organism evidence="12 13">
    <name type="scientific">Hericium alpestre</name>
    <dbReference type="NCBI Taxonomy" id="135208"/>
    <lineage>
        <taxon>Eukaryota</taxon>
        <taxon>Fungi</taxon>
        <taxon>Dikarya</taxon>
        <taxon>Basidiomycota</taxon>
        <taxon>Agaricomycotina</taxon>
        <taxon>Agaricomycetes</taxon>
        <taxon>Russulales</taxon>
        <taxon>Hericiaceae</taxon>
        <taxon>Hericium</taxon>
    </lineage>
</organism>
<evidence type="ECO:0000256" key="8">
    <source>
        <dbReference type="ARBA" id="ARBA00023136"/>
    </source>
</evidence>
<keyword evidence="5" id="KW-0337">GPI-anchor biosynthesis</keyword>
<keyword evidence="8 10" id="KW-0472">Membrane</keyword>
<feature type="region of interest" description="Disordered" evidence="9">
    <location>
        <begin position="198"/>
        <end position="226"/>
    </location>
</feature>
<comment type="similarity">
    <text evidence="3">Belongs to the PIGW family.</text>
</comment>
<dbReference type="PANTHER" id="PTHR20661">
    <property type="entry name" value="PHOSPHATIDYLINOSITOL-GLYCAN BIOSYNTHESIS CLASS W PROTEIN"/>
    <property type="match status" value="1"/>
</dbReference>
<dbReference type="PANTHER" id="PTHR20661:SF0">
    <property type="entry name" value="PHOSPHATIDYLINOSITOL-GLYCAN BIOSYNTHESIS CLASS W PROTEIN"/>
    <property type="match status" value="1"/>
</dbReference>
<evidence type="ECO:0000313" key="12">
    <source>
        <dbReference type="EMBL" id="TFY79982.1"/>
    </source>
</evidence>
<dbReference type="OrthoDB" id="15270at2759"/>
<feature type="chain" id="PRO_5021350339" description="GPI-anchored wall transfer protein 1" evidence="11">
    <location>
        <begin position="22"/>
        <end position="395"/>
    </location>
</feature>
<feature type="transmembrane region" description="Helical" evidence="10">
    <location>
        <begin position="33"/>
        <end position="51"/>
    </location>
</feature>
<feature type="transmembrane region" description="Helical" evidence="10">
    <location>
        <begin position="100"/>
        <end position="118"/>
    </location>
</feature>
<feature type="transmembrane region" description="Helical" evidence="10">
    <location>
        <begin position="125"/>
        <end position="146"/>
    </location>
</feature>
<evidence type="ECO:0000256" key="6">
    <source>
        <dbReference type="ARBA" id="ARBA00022692"/>
    </source>
</evidence>
<proteinExistence type="inferred from homology"/>
<evidence type="ECO:0000256" key="3">
    <source>
        <dbReference type="ARBA" id="ARBA00007559"/>
    </source>
</evidence>
<dbReference type="STRING" id="135208.A0A4Y9ZYS8"/>
<dbReference type="Pfam" id="PF06423">
    <property type="entry name" value="GWT1"/>
    <property type="match status" value="1"/>
</dbReference>
<feature type="transmembrane region" description="Helical" evidence="10">
    <location>
        <begin position="166"/>
        <end position="187"/>
    </location>
</feature>
<comment type="pathway">
    <text evidence="2">Glycolipid biosynthesis; glycosylphosphatidylinositol-anchor biosynthesis.</text>
</comment>
<gene>
    <name evidence="12" type="ORF">EWM64_g4031</name>
</gene>
<feature type="compositionally biased region" description="Basic and acidic residues" evidence="9">
    <location>
        <begin position="199"/>
        <end position="226"/>
    </location>
</feature>
<accession>A0A4Y9ZYS8</accession>
<protein>
    <recommendedName>
        <fullName evidence="4">GPI-anchored wall transfer protein 1</fullName>
    </recommendedName>
</protein>
<evidence type="ECO:0000256" key="7">
    <source>
        <dbReference type="ARBA" id="ARBA00022989"/>
    </source>
</evidence>